<protein>
    <submittedName>
        <fullName evidence="7">Uncharacterized protein</fullName>
    </submittedName>
</protein>
<sequence length="84" mass="9562">MALIATAVLSRIFFAIWHLIAFDELQHDYKNPVDQCNSLNPLVLPEYAVHLLIVILMFSCGEMSSATINIPLLCFEMFDKSINF</sequence>
<comment type="similarity">
    <text evidence="2">Belongs to the cornichon family.</text>
</comment>
<evidence type="ECO:0000313" key="7">
    <source>
        <dbReference type="EMBL" id="CBY24849.1"/>
    </source>
</evidence>
<keyword evidence="8" id="KW-1185">Reference proteome</keyword>
<evidence type="ECO:0000256" key="2">
    <source>
        <dbReference type="ARBA" id="ARBA00010095"/>
    </source>
</evidence>
<evidence type="ECO:0000256" key="6">
    <source>
        <dbReference type="SAM" id="Phobius"/>
    </source>
</evidence>
<evidence type="ECO:0000256" key="3">
    <source>
        <dbReference type="ARBA" id="ARBA00022692"/>
    </source>
</evidence>
<keyword evidence="4 6" id="KW-1133">Transmembrane helix</keyword>
<dbReference type="PANTHER" id="PTHR12290">
    <property type="entry name" value="CORNICHON-RELATED"/>
    <property type="match status" value="1"/>
</dbReference>
<evidence type="ECO:0000313" key="8">
    <source>
        <dbReference type="Proteomes" id="UP000001307"/>
    </source>
</evidence>
<gene>
    <name evidence="7" type="ORF">GSOID_T00013022001</name>
</gene>
<evidence type="ECO:0000256" key="4">
    <source>
        <dbReference type="ARBA" id="ARBA00022989"/>
    </source>
</evidence>
<name>E4XK72_OIKDI</name>
<dbReference type="AlphaFoldDB" id="E4XK72"/>
<feature type="transmembrane region" description="Helical" evidence="6">
    <location>
        <begin position="47"/>
        <end position="75"/>
    </location>
</feature>
<organism evidence="7">
    <name type="scientific">Oikopleura dioica</name>
    <name type="common">Tunicate</name>
    <dbReference type="NCBI Taxonomy" id="34765"/>
    <lineage>
        <taxon>Eukaryota</taxon>
        <taxon>Metazoa</taxon>
        <taxon>Chordata</taxon>
        <taxon>Tunicata</taxon>
        <taxon>Appendicularia</taxon>
        <taxon>Copelata</taxon>
        <taxon>Oikopleuridae</taxon>
        <taxon>Oikopleura</taxon>
    </lineage>
</organism>
<dbReference type="GO" id="GO:0016020">
    <property type="term" value="C:membrane"/>
    <property type="evidence" value="ECO:0007669"/>
    <property type="project" value="UniProtKB-SubCell"/>
</dbReference>
<dbReference type="SMART" id="SM01398">
    <property type="entry name" value="Cornichon"/>
    <property type="match status" value="1"/>
</dbReference>
<dbReference type="InterPro" id="IPR003377">
    <property type="entry name" value="Cornichon"/>
</dbReference>
<dbReference type="InParanoid" id="E4XK72"/>
<dbReference type="Pfam" id="PF03311">
    <property type="entry name" value="Cornichon"/>
    <property type="match status" value="1"/>
</dbReference>
<keyword evidence="3 6" id="KW-0812">Transmembrane</keyword>
<dbReference type="EMBL" id="FN653063">
    <property type="protein sequence ID" value="CBY24849.1"/>
    <property type="molecule type" value="Genomic_DNA"/>
</dbReference>
<dbReference type="Proteomes" id="UP000001307">
    <property type="component" value="Unassembled WGS sequence"/>
</dbReference>
<accession>E4XK72</accession>
<evidence type="ECO:0000256" key="5">
    <source>
        <dbReference type="ARBA" id="ARBA00023136"/>
    </source>
</evidence>
<evidence type="ECO:0000256" key="1">
    <source>
        <dbReference type="ARBA" id="ARBA00004141"/>
    </source>
</evidence>
<proteinExistence type="inferred from homology"/>
<keyword evidence="5 6" id="KW-0472">Membrane</keyword>
<dbReference type="OrthoDB" id="434393at2759"/>
<dbReference type="GO" id="GO:0016192">
    <property type="term" value="P:vesicle-mediated transport"/>
    <property type="evidence" value="ECO:0007669"/>
    <property type="project" value="InterPro"/>
</dbReference>
<comment type="subcellular location">
    <subcellularLocation>
        <location evidence="1">Membrane</location>
        <topology evidence="1">Multi-pass membrane protein</topology>
    </subcellularLocation>
</comment>
<reference evidence="7" key="1">
    <citation type="journal article" date="2010" name="Science">
        <title>Plasticity of animal genome architecture unmasked by rapid evolution of a pelagic tunicate.</title>
        <authorList>
            <person name="Denoeud F."/>
            <person name="Henriet S."/>
            <person name="Mungpakdee S."/>
            <person name="Aury J.M."/>
            <person name="Da Silva C."/>
            <person name="Brinkmann H."/>
            <person name="Mikhaleva J."/>
            <person name="Olsen L.C."/>
            <person name="Jubin C."/>
            <person name="Canestro C."/>
            <person name="Bouquet J.M."/>
            <person name="Danks G."/>
            <person name="Poulain J."/>
            <person name="Campsteijn C."/>
            <person name="Adamski M."/>
            <person name="Cross I."/>
            <person name="Yadetie F."/>
            <person name="Muffato M."/>
            <person name="Louis A."/>
            <person name="Butcher S."/>
            <person name="Tsagkogeorga G."/>
            <person name="Konrad A."/>
            <person name="Singh S."/>
            <person name="Jensen M.F."/>
            <person name="Cong E.H."/>
            <person name="Eikeseth-Otteraa H."/>
            <person name="Noel B."/>
            <person name="Anthouard V."/>
            <person name="Porcel B.M."/>
            <person name="Kachouri-Lafond R."/>
            <person name="Nishino A."/>
            <person name="Ugolini M."/>
            <person name="Chourrout P."/>
            <person name="Nishida H."/>
            <person name="Aasland R."/>
            <person name="Huzurbazar S."/>
            <person name="Westhof E."/>
            <person name="Delsuc F."/>
            <person name="Lehrach H."/>
            <person name="Reinhardt R."/>
            <person name="Weissenbach J."/>
            <person name="Roy S.W."/>
            <person name="Artiguenave F."/>
            <person name="Postlethwait J.H."/>
            <person name="Manak J.R."/>
            <person name="Thompson E.M."/>
            <person name="Jaillon O."/>
            <person name="Du Pasquier L."/>
            <person name="Boudinot P."/>
            <person name="Liberles D.A."/>
            <person name="Volff J.N."/>
            <person name="Philippe H."/>
            <person name="Lenhard B."/>
            <person name="Roest Crollius H."/>
            <person name="Wincker P."/>
            <person name="Chourrout D."/>
        </authorList>
    </citation>
    <scope>NUCLEOTIDE SEQUENCE [LARGE SCALE GENOMIC DNA]</scope>
</reference>